<feature type="transmembrane region" description="Helical" evidence="6">
    <location>
        <begin position="312"/>
        <end position="339"/>
    </location>
</feature>
<feature type="transmembrane region" description="Helical" evidence="6">
    <location>
        <begin position="173"/>
        <end position="192"/>
    </location>
</feature>
<keyword evidence="4 6" id="KW-1133">Transmembrane helix</keyword>
<dbReference type="PANTHER" id="PTHR39087:SF2">
    <property type="entry name" value="UPF0104 MEMBRANE PROTEIN MJ1595"/>
    <property type="match status" value="1"/>
</dbReference>
<evidence type="ECO:0000313" key="8">
    <source>
        <dbReference type="Proteomes" id="UP000592181"/>
    </source>
</evidence>
<organism evidence="7 8">
    <name type="scientific">Janibacter alkaliphilus</name>
    <dbReference type="NCBI Taxonomy" id="1069963"/>
    <lineage>
        <taxon>Bacteria</taxon>
        <taxon>Bacillati</taxon>
        <taxon>Actinomycetota</taxon>
        <taxon>Actinomycetes</taxon>
        <taxon>Micrococcales</taxon>
        <taxon>Intrasporangiaceae</taxon>
        <taxon>Janibacter</taxon>
    </lineage>
</organism>
<feature type="transmembrane region" description="Helical" evidence="6">
    <location>
        <begin position="94"/>
        <end position="121"/>
    </location>
</feature>
<comment type="caution">
    <text evidence="7">The sequence shown here is derived from an EMBL/GenBank/DDBJ whole genome shotgun (WGS) entry which is preliminary data.</text>
</comment>
<evidence type="ECO:0000256" key="1">
    <source>
        <dbReference type="ARBA" id="ARBA00004651"/>
    </source>
</evidence>
<evidence type="ECO:0000256" key="3">
    <source>
        <dbReference type="ARBA" id="ARBA00022692"/>
    </source>
</evidence>
<evidence type="ECO:0000256" key="5">
    <source>
        <dbReference type="ARBA" id="ARBA00023136"/>
    </source>
</evidence>
<evidence type="ECO:0000256" key="2">
    <source>
        <dbReference type="ARBA" id="ARBA00022475"/>
    </source>
</evidence>
<dbReference type="Pfam" id="PF03706">
    <property type="entry name" value="LPG_synthase_TM"/>
    <property type="match status" value="1"/>
</dbReference>
<keyword evidence="5 6" id="KW-0472">Membrane</keyword>
<keyword evidence="3 6" id="KW-0812">Transmembrane</keyword>
<dbReference type="RefSeq" id="WP_343036897.1">
    <property type="nucleotide sequence ID" value="NZ_JACBZX010000001.1"/>
</dbReference>
<accession>A0A852WXK6</accession>
<dbReference type="Proteomes" id="UP000592181">
    <property type="component" value="Unassembled WGS sequence"/>
</dbReference>
<dbReference type="EMBL" id="JACBZX010000001">
    <property type="protein sequence ID" value="NYG35752.1"/>
    <property type="molecule type" value="Genomic_DNA"/>
</dbReference>
<keyword evidence="8" id="KW-1185">Reference proteome</keyword>
<dbReference type="AlphaFoldDB" id="A0A852WXK6"/>
<feature type="transmembrane region" description="Helical" evidence="6">
    <location>
        <begin position="141"/>
        <end position="161"/>
    </location>
</feature>
<dbReference type="PANTHER" id="PTHR39087">
    <property type="entry name" value="UPF0104 MEMBRANE PROTEIN MJ1595"/>
    <property type="match status" value="1"/>
</dbReference>
<dbReference type="InterPro" id="IPR022791">
    <property type="entry name" value="L-PG_synthase/AglD"/>
</dbReference>
<feature type="transmembrane region" description="Helical" evidence="6">
    <location>
        <begin position="18"/>
        <end position="40"/>
    </location>
</feature>
<comment type="subcellular location">
    <subcellularLocation>
        <location evidence="1">Cell membrane</location>
        <topology evidence="1">Multi-pass membrane protein</topology>
    </subcellularLocation>
</comment>
<evidence type="ECO:0000313" key="7">
    <source>
        <dbReference type="EMBL" id="NYG35752.1"/>
    </source>
</evidence>
<name>A0A852WXK6_9MICO</name>
<proteinExistence type="predicted"/>
<keyword evidence="2" id="KW-1003">Cell membrane</keyword>
<feature type="transmembrane region" description="Helical" evidence="6">
    <location>
        <begin position="238"/>
        <end position="260"/>
    </location>
</feature>
<evidence type="ECO:0000256" key="6">
    <source>
        <dbReference type="SAM" id="Phobius"/>
    </source>
</evidence>
<evidence type="ECO:0000256" key="4">
    <source>
        <dbReference type="ARBA" id="ARBA00022989"/>
    </source>
</evidence>
<reference evidence="7 8" key="1">
    <citation type="submission" date="2020-07" db="EMBL/GenBank/DDBJ databases">
        <title>Sequencing the genomes of 1000 actinobacteria strains.</title>
        <authorList>
            <person name="Klenk H.-P."/>
        </authorList>
    </citation>
    <scope>NUCLEOTIDE SEQUENCE [LARGE SCALE GENOMIC DNA]</scope>
    <source>
        <strain evidence="7 8">DSM 24723</strain>
    </source>
</reference>
<dbReference type="GO" id="GO:0005886">
    <property type="term" value="C:plasma membrane"/>
    <property type="evidence" value="ECO:0007669"/>
    <property type="project" value="UniProtKB-SubCell"/>
</dbReference>
<gene>
    <name evidence="7" type="ORF">BJY28_000221</name>
</gene>
<protein>
    <submittedName>
        <fullName evidence="7">Uncharacterized membrane protein YbhN (UPF0104 family)</fullName>
    </submittedName>
</protein>
<feature type="transmembrane region" description="Helical" evidence="6">
    <location>
        <begin position="60"/>
        <end position="82"/>
    </location>
</feature>
<sequence length="366" mass="38237">MSTGTATPVEDDGRPRRLWVRALQVTVGLGLAVAMLGWGLPYFAQTSWSEVFDILGTVPLWKALLFLGLVVAGLYCYTFVMTGAMPGLSHPRALILNVCGSSVSNLLPGGGAVGLAATYTIAKSWGFSVASVTTMAVVTGVWNVLARVMLPIIAVLGLAWAATDLPATMREAAWAAVVSGLAIVAGFVLAVATDRGARVVGRLADRVVRLVRRGHGSQIERGLTGLRSRVAETVRTGWLSMTLGMVGFFGLYYVLFVLCMQTTGIELPFGQLFAAYAIGRLLTAVGVTPGGLGVTETGTAAALVAWGADPAASMAGVVIFSIFTHLMEVPLGALGWLAWSLMPKATAAEVSEAHLAGRAQASSRRT</sequence>
<feature type="transmembrane region" description="Helical" evidence="6">
    <location>
        <begin position="272"/>
        <end position="292"/>
    </location>
</feature>